<dbReference type="Proteomes" id="UP001219901">
    <property type="component" value="Chromosome"/>
</dbReference>
<evidence type="ECO:0000313" key="3">
    <source>
        <dbReference type="Proteomes" id="UP001219901"/>
    </source>
</evidence>
<protein>
    <submittedName>
        <fullName evidence="2">Uncharacterized protein</fullName>
    </submittedName>
</protein>
<gene>
    <name evidence="1" type="ORF">GKO46_00165</name>
    <name evidence="2" type="ORF">GKO48_09055</name>
</gene>
<sequence length="104" mass="11464">MLYFKSCLRCKDGTVELGSDSFGSFLSCITCGYTINSRSIRANGSIEQPNTLDEDVVMAPQLEPVATISEIDEPELDDLDMLEDDVDEIEALAEEVIELERAAI</sequence>
<dbReference type="RefSeq" id="WP_342823790.1">
    <property type="nucleotide sequence ID" value="NZ_CP046146.1"/>
</dbReference>
<accession>A0AAJ5ZEK1</accession>
<evidence type="ECO:0000313" key="2">
    <source>
        <dbReference type="EMBL" id="WFG39759.1"/>
    </source>
</evidence>
<organism evidence="2 3">
    <name type="scientific">Candidatus Lucifugimonas marina</name>
    <dbReference type="NCBI Taxonomy" id="3038979"/>
    <lineage>
        <taxon>Bacteria</taxon>
        <taxon>Bacillati</taxon>
        <taxon>Chloroflexota</taxon>
        <taxon>Dehalococcoidia</taxon>
        <taxon>SAR202 cluster</taxon>
        <taxon>Candidatus Lucifugimonadales</taxon>
        <taxon>Candidatus Lucifugimonadaceae</taxon>
        <taxon>Candidatus Lucifugimonas</taxon>
    </lineage>
</organism>
<reference evidence="3 4" key="1">
    <citation type="submission" date="2019-11" db="EMBL/GenBank/DDBJ databases">
        <authorList>
            <person name="Cho J.-C."/>
        </authorList>
    </citation>
    <scope>NUCLEOTIDE SEQUENCE [LARGE SCALE GENOMIC DNA]</scope>
    <source>
        <strain evidence="2 3">JH1073</strain>
        <strain evidence="1 4">JH702</strain>
    </source>
</reference>
<evidence type="ECO:0000313" key="4">
    <source>
        <dbReference type="Proteomes" id="UP001321249"/>
    </source>
</evidence>
<reference evidence="3" key="3">
    <citation type="submission" date="2023-06" db="EMBL/GenBank/DDBJ databases">
        <title>Pangenomics reveal diversification of enzyme families and niche specialization in globally abundant SAR202 bacteria.</title>
        <authorList>
            <person name="Saw J.H.W."/>
        </authorList>
    </citation>
    <scope>NUCLEOTIDE SEQUENCE [LARGE SCALE GENOMIC DNA]</scope>
    <source>
        <strain evidence="3">JH1073</strain>
    </source>
</reference>
<keyword evidence="3" id="KW-1185">Reference proteome</keyword>
<reference evidence="2" key="2">
    <citation type="journal article" date="2023" name="Nat. Commun.">
        <title>Cultivation of marine bacteria of the SAR202 clade.</title>
        <authorList>
            <person name="Lim Y."/>
            <person name="Seo J.H."/>
            <person name="Giovannoni S.J."/>
            <person name="Kang I."/>
            <person name="Cho J.C."/>
        </authorList>
    </citation>
    <scope>NUCLEOTIDE SEQUENCE</scope>
    <source>
        <strain evidence="2">JH1073</strain>
    </source>
</reference>
<evidence type="ECO:0000313" key="1">
    <source>
        <dbReference type="EMBL" id="MDG0865487.1"/>
    </source>
</evidence>
<dbReference type="EMBL" id="CP046147">
    <property type="protein sequence ID" value="WFG39759.1"/>
    <property type="molecule type" value="Genomic_DNA"/>
</dbReference>
<dbReference type="AlphaFoldDB" id="A0AAJ5ZEK1"/>
<dbReference type="Proteomes" id="UP001321249">
    <property type="component" value="Unassembled WGS sequence"/>
</dbReference>
<name>A0AAJ5ZEK1_9CHLR</name>
<proteinExistence type="predicted"/>
<dbReference type="EMBL" id="WMBE01000001">
    <property type="protein sequence ID" value="MDG0865487.1"/>
    <property type="molecule type" value="Genomic_DNA"/>
</dbReference>